<dbReference type="OrthoDB" id="5507129at2"/>
<comment type="caution">
    <text evidence="1">The sequence shown here is derived from an EMBL/GenBank/DDBJ whole genome shotgun (WGS) entry which is preliminary data.</text>
</comment>
<name>A0A1L9AZ91_9BACT</name>
<reference evidence="1 2" key="2">
    <citation type="submission" date="2016-12" db="EMBL/GenBank/DDBJ databases">
        <title>Draft Genome Sequence of Cystobacter ferrugineus Strain Cbfe23.</title>
        <authorList>
            <person name="Akbar S."/>
            <person name="Dowd S.E."/>
            <person name="Stevens D.C."/>
        </authorList>
    </citation>
    <scope>NUCLEOTIDE SEQUENCE [LARGE SCALE GENOMIC DNA]</scope>
    <source>
        <strain evidence="1 2">Cbfe23</strain>
    </source>
</reference>
<reference evidence="2" key="1">
    <citation type="submission" date="2016-11" db="EMBL/GenBank/DDBJ databases">
        <authorList>
            <person name="Shukria A."/>
            <person name="Stevens D.C."/>
        </authorList>
    </citation>
    <scope>NUCLEOTIDE SEQUENCE [LARGE SCALE GENOMIC DNA]</scope>
    <source>
        <strain evidence="2">Cbfe23</strain>
    </source>
</reference>
<proteinExistence type="predicted"/>
<protein>
    <submittedName>
        <fullName evidence="1">Uncharacterized protein</fullName>
    </submittedName>
</protein>
<dbReference type="Proteomes" id="UP000182229">
    <property type="component" value="Unassembled WGS sequence"/>
</dbReference>
<keyword evidence="2" id="KW-1185">Reference proteome</keyword>
<dbReference type="AlphaFoldDB" id="A0A1L9AZ91"/>
<dbReference type="RefSeq" id="WP_071903805.1">
    <property type="nucleotide sequence ID" value="NZ_MPIN01000015.1"/>
</dbReference>
<organism evidence="1 2">
    <name type="scientific">Cystobacter ferrugineus</name>
    <dbReference type="NCBI Taxonomy" id="83449"/>
    <lineage>
        <taxon>Bacteria</taxon>
        <taxon>Pseudomonadati</taxon>
        <taxon>Myxococcota</taxon>
        <taxon>Myxococcia</taxon>
        <taxon>Myxococcales</taxon>
        <taxon>Cystobacterineae</taxon>
        <taxon>Archangiaceae</taxon>
        <taxon>Cystobacter</taxon>
    </lineage>
</organism>
<evidence type="ECO:0000313" key="2">
    <source>
        <dbReference type="Proteomes" id="UP000182229"/>
    </source>
</evidence>
<evidence type="ECO:0000313" key="1">
    <source>
        <dbReference type="EMBL" id="OJH35223.1"/>
    </source>
</evidence>
<gene>
    <name evidence="1" type="ORF">BON30_39920</name>
</gene>
<dbReference type="EMBL" id="MPIN01000015">
    <property type="protein sequence ID" value="OJH35223.1"/>
    <property type="molecule type" value="Genomic_DNA"/>
</dbReference>
<sequence>MAEKVVQVAETVQGLLTDQRLLTEAELAEVQAVVEQCVAQAHADVNEAYQKQQGGFKFENGKFPNDAECGRTLRVDEQGEKITLAQELGLLKHAAAFACIRDRLPQTIRGNFSTEPRYKGEPKVNGVVLTNNKANSLKPDLVVHASRNATNVQCVYEFKFPCYERHRIDPMRSPGVEAQLESYKHLSKSCRVILVTPTGLKPYEGK</sequence>
<accession>A0A1L9AZ91</accession>